<dbReference type="Proteomes" id="UP000320806">
    <property type="component" value="Unassembled WGS sequence"/>
</dbReference>
<organism evidence="2 3">
    <name type="scientific">Yimella lutea</name>
    <dbReference type="NCBI Taxonomy" id="587872"/>
    <lineage>
        <taxon>Bacteria</taxon>
        <taxon>Bacillati</taxon>
        <taxon>Actinomycetota</taxon>
        <taxon>Actinomycetes</taxon>
        <taxon>Micrococcales</taxon>
        <taxon>Dermacoccaceae</taxon>
        <taxon>Yimella</taxon>
    </lineage>
</organism>
<accession>A0A542EGS6</accession>
<dbReference type="RefSeq" id="WP_141928316.1">
    <property type="nucleotide sequence ID" value="NZ_BAABCI010000029.1"/>
</dbReference>
<feature type="region of interest" description="Disordered" evidence="1">
    <location>
        <begin position="288"/>
        <end position="344"/>
    </location>
</feature>
<comment type="caution">
    <text evidence="2">The sequence shown here is derived from an EMBL/GenBank/DDBJ whole genome shotgun (WGS) entry which is preliminary data.</text>
</comment>
<keyword evidence="2" id="KW-0240">DNA-directed RNA polymerase</keyword>
<protein>
    <submittedName>
        <fullName evidence="2">DNA-directed RNA polymerase specialized sigma subunit</fullName>
    </submittedName>
</protein>
<dbReference type="AlphaFoldDB" id="A0A542EGS6"/>
<sequence>MNDAMTGKGYNAVPDDVLDAPVDAFQEFAELDQASRVANVEAFMLGHLPDLKQMARKVALDGQDFDDEPLSSVMEATVKIYHRTDAELSGVRSFRGYIVQEAKRRQQESRRSSLPKGAKNVDRVSIEVNKTRDMLIRELGFPPTQDQLIERHNARMRQSRKDPARSGMILDHSRLREMEEITNTTKYAGVPVETHDGMVASQENIIVMQHLIAKVIRSCERLSPVLGQVAQMRLDTDMALGGDRWSDKEIAKRLELPVSSVEAMCVQVLQELVDELDEYARFEAGDDYITGNTDRRESDITHPPFGHSRVSRQPAQTDSTDPMGGTPDDPWDAYDDPPDFDPTP</sequence>
<evidence type="ECO:0000313" key="3">
    <source>
        <dbReference type="Proteomes" id="UP000320806"/>
    </source>
</evidence>
<dbReference type="EMBL" id="VFMO01000001">
    <property type="protein sequence ID" value="TQJ14515.1"/>
    <property type="molecule type" value="Genomic_DNA"/>
</dbReference>
<reference evidence="2 3" key="1">
    <citation type="submission" date="2019-06" db="EMBL/GenBank/DDBJ databases">
        <title>Sequencing the genomes of 1000 actinobacteria strains.</title>
        <authorList>
            <person name="Klenk H.-P."/>
        </authorList>
    </citation>
    <scope>NUCLEOTIDE SEQUENCE [LARGE SCALE GENOMIC DNA]</scope>
    <source>
        <strain evidence="2 3">DSM 19828</strain>
    </source>
</reference>
<name>A0A542EGS6_9MICO</name>
<dbReference type="GO" id="GO:0000428">
    <property type="term" value="C:DNA-directed RNA polymerase complex"/>
    <property type="evidence" value="ECO:0007669"/>
    <property type="project" value="UniProtKB-KW"/>
</dbReference>
<evidence type="ECO:0000256" key="1">
    <source>
        <dbReference type="SAM" id="MobiDB-lite"/>
    </source>
</evidence>
<feature type="compositionally biased region" description="Polar residues" evidence="1">
    <location>
        <begin position="311"/>
        <end position="320"/>
    </location>
</feature>
<proteinExistence type="predicted"/>
<evidence type="ECO:0000313" key="2">
    <source>
        <dbReference type="EMBL" id="TQJ14515.1"/>
    </source>
</evidence>
<gene>
    <name evidence="2" type="ORF">FB459_1982</name>
</gene>
<keyword evidence="3" id="KW-1185">Reference proteome</keyword>
<feature type="compositionally biased region" description="Acidic residues" evidence="1">
    <location>
        <begin position="329"/>
        <end position="344"/>
    </location>
</feature>
<keyword evidence="2" id="KW-0804">Transcription</keyword>